<comment type="caution">
    <text evidence="1">The sequence shown here is derived from an EMBL/GenBank/DDBJ whole genome shotgun (WGS) entry which is preliminary data.</text>
</comment>
<name>A0A9D4G2I7_DREPO</name>
<dbReference type="AlphaFoldDB" id="A0A9D4G2I7"/>
<dbReference type="Proteomes" id="UP000828390">
    <property type="component" value="Unassembled WGS sequence"/>
</dbReference>
<dbReference type="EMBL" id="JAIWYP010000006">
    <property type="protein sequence ID" value="KAH3809378.1"/>
    <property type="molecule type" value="Genomic_DNA"/>
</dbReference>
<keyword evidence="2" id="KW-1185">Reference proteome</keyword>
<gene>
    <name evidence="1" type="ORF">DPMN_137741</name>
</gene>
<proteinExistence type="predicted"/>
<reference evidence="1" key="1">
    <citation type="journal article" date="2019" name="bioRxiv">
        <title>The Genome of the Zebra Mussel, Dreissena polymorpha: A Resource for Invasive Species Research.</title>
        <authorList>
            <person name="McCartney M.A."/>
            <person name="Auch B."/>
            <person name="Kono T."/>
            <person name="Mallez S."/>
            <person name="Zhang Y."/>
            <person name="Obille A."/>
            <person name="Becker A."/>
            <person name="Abrahante J.E."/>
            <person name="Garbe J."/>
            <person name="Badalamenti J.P."/>
            <person name="Herman A."/>
            <person name="Mangelson H."/>
            <person name="Liachko I."/>
            <person name="Sullivan S."/>
            <person name="Sone E.D."/>
            <person name="Koren S."/>
            <person name="Silverstein K.A.T."/>
            <person name="Beckman K.B."/>
            <person name="Gohl D.M."/>
        </authorList>
    </citation>
    <scope>NUCLEOTIDE SEQUENCE</scope>
    <source>
        <strain evidence="1">Duluth1</strain>
        <tissue evidence="1">Whole animal</tissue>
    </source>
</reference>
<organism evidence="1 2">
    <name type="scientific">Dreissena polymorpha</name>
    <name type="common">Zebra mussel</name>
    <name type="synonym">Mytilus polymorpha</name>
    <dbReference type="NCBI Taxonomy" id="45954"/>
    <lineage>
        <taxon>Eukaryota</taxon>
        <taxon>Metazoa</taxon>
        <taxon>Spiralia</taxon>
        <taxon>Lophotrochozoa</taxon>
        <taxon>Mollusca</taxon>
        <taxon>Bivalvia</taxon>
        <taxon>Autobranchia</taxon>
        <taxon>Heteroconchia</taxon>
        <taxon>Euheterodonta</taxon>
        <taxon>Imparidentia</taxon>
        <taxon>Neoheterodontei</taxon>
        <taxon>Myida</taxon>
        <taxon>Dreissenoidea</taxon>
        <taxon>Dreissenidae</taxon>
        <taxon>Dreissena</taxon>
    </lineage>
</organism>
<evidence type="ECO:0000313" key="2">
    <source>
        <dbReference type="Proteomes" id="UP000828390"/>
    </source>
</evidence>
<accession>A0A9D4G2I7</accession>
<sequence length="53" mass="5826">MMGKVKGVGSRILQQYTKALPFWCASHLLNRCIVAACDVKEVSNMMGIADKVI</sequence>
<reference evidence="1" key="2">
    <citation type="submission" date="2020-11" db="EMBL/GenBank/DDBJ databases">
        <authorList>
            <person name="McCartney M.A."/>
            <person name="Auch B."/>
            <person name="Kono T."/>
            <person name="Mallez S."/>
            <person name="Becker A."/>
            <person name="Gohl D.M."/>
            <person name="Silverstein K.A.T."/>
            <person name="Koren S."/>
            <person name="Bechman K.B."/>
            <person name="Herman A."/>
            <person name="Abrahante J.E."/>
            <person name="Garbe J."/>
        </authorList>
    </citation>
    <scope>NUCLEOTIDE SEQUENCE</scope>
    <source>
        <strain evidence="1">Duluth1</strain>
        <tissue evidence="1">Whole animal</tissue>
    </source>
</reference>
<evidence type="ECO:0000313" key="1">
    <source>
        <dbReference type="EMBL" id="KAH3809378.1"/>
    </source>
</evidence>
<protein>
    <submittedName>
        <fullName evidence="1">Uncharacterized protein</fullName>
    </submittedName>
</protein>